<keyword evidence="2" id="KW-0472">Membrane</keyword>
<dbReference type="EMBL" id="AP018907">
    <property type="protein sequence ID" value="BBF92940.1"/>
    <property type="molecule type" value="Genomic_DNA"/>
</dbReference>
<keyword evidence="2" id="KW-0812">Transmembrane</keyword>
<organism evidence="3 4">
    <name type="scientific">Blastochloris tepida</name>
    <dbReference type="NCBI Taxonomy" id="2233851"/>
    <lineage>
        <taxon>Bacteria</taxon>
        <taxon>Pseudomonadati</taxon>
        <taxon>Pseudomonadota</taxon>
        <taxon>Alphaproteobacteria</taxon>
        <taxon>Hyphomicrobiales</taxon>
        <taxon>Blastochloridaceae</taxon>
        <taxon>Blastochloris</taxon>
    </lineage>
</organism>
<reference evidence="3 4" key="1">
    <citation type="submission" date="2018-08" db="EMBL/GenBank/DDBJ databases">
        <title>Complete genome sequencing of Blastochloris tepida GI.</title>
        <authorList>
            <person name="Tsukatani Y."/>
            <person name="Mori H."/>
        </authorList>
    </citation>
    <scope>NUCLEOTIDE SEQUENCE [LARGE SCALE GENOMIC DNA]</scope>
    <source>
        <strain evidence="3 4">GI</strain>
    </source>
</reference>
<evidence type="ECO:0000313" key="4">
    <source>
        <dbReference type="Proteomes" id="UP000266934"/>
    </source>
</evidence>
<dbReference type="RefSeq" id="WP_160140556.1">
    <property type="nucleotide sequence ID" value="NZ_AP018907.1"/>
</dbReference>
<dbReference type="Proteomes" id="UP000266934">
    <property type="component" value="Chromosome"/>
</dbReference>
<name>A0A348G057_9HYPH</name>
<protein>
    <submittedName>
        <fullName evidence="3">Uncharacterized protein</fullName>
    </submittedName>
</protein>
<dbReference type="AlphaFoldDB" id="A0A348G057"/>
<feature type="transmembrane region" description="Helical" evidence="2">
    <location>
        <begin position="54"/>
        <end position="72"/>
    </location>
</feature>
<accession>A0A348G057</accession>
<dbReference type="OrthoDB" id="7996250at2"/>
<evidence type="ECO:0000313" key="3">
    <source>
        <dbReference type="EMBL" id="BBF92940.1"/>
    </source>
</evidence>
<keyword evidence="2" id="KW-1133">Transmembrane helix</keyword>
<evidence type="ECO:0000256" key="1">
    <source>
        <dbReference type="SAM" id="MobiDB-lite"/>
    </source>
</evidence>
<feature type="region of interest" description="Disordered" evidence="1">
    <location>
        <begin position="301"/>
        <end position="320"/>
    </location>
</feature>
<dbReference type="InterPro" id="IPR011990">
    <property type="entry name" value="TPR-like_helical_dom_sf"/>
</dbReference>
<dbReference type="KEGG" id="blag:BLTE_16250"/>
<sequence>MMPRLEQSGFAAAATLGRHALTAVPGGVPAAVAVAAVLLQSMLLIGLARGLFGLAVYVALQCLAGLAAWLAFRRWVTSGDGPQGRLFAALRLQVIVWSILAGPFGALVLLAYTLARKDPSLKLPGMEDLAEPPSAEEDRSEQLHSALLDNRLRISDVHGIRPLGEVIAQGTQAEKLAALSIIARNYRAPFAAVLKRALADSEAPVRVLSSTVLAELNSRFMRAIGQRLAAVEQDPGSAAAWVELADARLDYAASGLLDLSRAQTETAGAAEALSRAAGIAPNDHDLHARLDGVRQRLARFPDLSAASENTDGQPATGGGR</sequence>
<keyword evidence="4" id="KW-1185">Reference proteome</keyword>
<dbReference type="Gene3D" id="1.25.40.10">
    <property type="entry name" value="Tetratricopeptide repeat domain"/>
    <property type="match status" value="1"/>
</dbReference>
<gene>
    <name evidence="3" type="ORF">BLTE_16250</name>
</gene>
<evidence type="ECO:0000256" key="2">
    <source>
        <dbReference type="SAM" id="Phobius"/>
    </source>
</evidence>
<feature type="transmembrane region" description="Helical" evidence="2">
    <location>
        <begin position="92"/>
        <end position="115"/>
    </location>
</feature>
<proteinExistence type="predicted"/>